<dbReference type="AlphaFoldDB" id="A0A3B0TGH8"/>
<accession>A0A3B0TGH8</accession>
<evidence type="ECO:0000313" key="3">
    <source>
        <dbReference type="EMBL" id="VAW12417.1"/>
    </source>
</evidence>
<keyword evidence="1" id="KW-1133">Transmembrane helix</keyword>
<sequence length="198" mass="22263">MFRNYFKIAWRNLIANKGFSAINIGGLSVGIAVAILIGLWIYSELSFNKNFENYDRIAQVWQHQEYNGIVGSQVANPAAMGPAIEDEFGGDFKYVIQSSWTNAHALTFGDKVFFKTGNYFEPEITEMLSLKMIYGNRDGLKEMHAVLLSKSTAEVFFDDEDPVGKILKLNNQVDVKVTGVYEDLPENSSFNSLEIILP</sequence>
<dbReference type="EMBL" id="UOEN01000100">
    <property type="protein sequence ID" value="VAW12417.1"/>
    <property type="molecule type" value="Genomic_DNA"/>
</dbReference>
<keyword evidence="1" id="KW-0472">Membrane</keyword>
<organism evidence="3">
    <name type="scientific">hydrothermal vent metagenome</name>
    <dbReference type="NCBI Taxonomy" id="652676"/>
    <lineage>
        <taxon>unclassified sequences</taxon>
        <taxon>metagenomes</taxon>
        <taxon>ecological metagenomes</taxon>
    </lineage>
</organism>
<protein>
    <recommendedName>
        <fullName evidence="2">MacB-like periplasmic core domain-containing protein</fullName>
    </recommendedName>
</protein>
<gene>
    <name evidence="3" type="ORF">MNBD_BACTEROID05-283</name>
</gene>
<evidence type="ECO:0000259" key="2">
    <source>
        <dbReference type="Pfam" id="PF12704"/>
    </source>
</evidence>
<evidence type="ECO:0000256" key="1">
    <source>
        <dbReference type="SAM" id="Phobius"/>
    </source>
</evidence>
<feature type="non-terminal residue" evidence="3">
    <location>
        <position position="198"/>
    </location>
</feature>
<keyword evidence="1" id="KW-0812">Transmembrane</keyword>
<name>A0A3B0TGH8_9ZZZZ</name>
<feature type="transmembrane region" description="Helical" evidence="1">
    <location>
        <begin position="21"/>
        <end position="42"/>
    </location>
</feature>
<dbReference type="InterPro" id="IPR025857">
    <property type="entry name" value="MacB_PCD"/>
</dbReference>
<feature type="domain" description="MacB-like periplasmic core" evidence="2">
    <location>
        <begin position="20"/>
        <end position="197"/>
    </location>
</feature>
<reference evidence="3" key="1">
    <citation type="submission" date="2018-06" db="EMBL/GenBank/DDBJ databases">
        <authorList>
            <person name="Zhirakovskaya E."/>
        </authorList>
    </citation>
    <scope>NUCLEOTIDE SEQUENCE</scope>
</reference>
<proteinExistence type="predicted"/>
<dbReference type="Pfam" id="PF12704">
    <property type="entry name" value="MacB_PCD"/>
    <property type="match status" value="1"/>
</dbReference>